<dbReference type="Pfam" id="PF12833">
    <property type="entry name" value="HTH_18"/>
    <property type="match status" value="1"/>
</dbReference>
<dbReference type="Gene3D" id="1.10.10.60">
    <property type="entry name" value="Homeodomain-like"/>
    <property type="match status" value="1"/>
</dbReference>
<keyword evidence="1" id="KW-0805">Transcription regulation</keyword>
<feature type="domain" description="HTH araC/xylS-type" evidence="5">
    <location>
        <begin position="222"/>
        <end position="320"/>
    </location>
</feature>
<protein>
    <submittedName>
        <fullName evidence="6">Helix-turn-helix domain-containing protein</fullName>
    </submittedName>
</protein>
<evidence type="ECO:0000259" key="5">
    <source>
        <dbReference type="PROSITE" id="PS01124"/>
    </source>
</evidence>
<evidence type="ECO:0000313" key="6">
    <source>
        <dbReference type="EMBL" id="ULP43424.1"/>
    </source>
</evidence>
<keyword evidence="2" id="KW-0238">DNA-binding</keyword>
<keyword evidence="3" id="KW-0804">Transcription</keyword>
<dbReference type="InterPro" id="IPR009057">
    <property type="entry name" value="Homeodomain-like_sf"/>
</dbReference>
<evidence type="ECO:0000313" key="7">
    <source>
        <dbReference type="Proteomes" id="UP001055171"/>
    </source>
</evidence>
<dbReference type="InterPro" id="IPR029062">
    <property type="entry name" value="Class_I_gatase-like"/>
</dbReference>
<accession>A0ABY3V0G8</accession>
<dbReference type="EMBL" id="CP092423">
    <property type="protein sequence ID" value="ULP43424.1"/>
    <property type="molecule type" value="Genomic_DNA"/>
</dbReference>
<dbReference type="PANTHER" id="PTHR43130">
    <property type="entry name" value="ARAC-FAMILY TRANSCRIPTIONAL REGULATOR"/>
    <property type="match status" value="1"/>
</dbReference>
<dbReference type="InterPro" id="IPR018060">
    <property type="entry name" value="HTH_AraC"/>
</dbReference>
<dbReference type="Proteomes" id="UP001055171">
    <property type="component" value="Chromosome"/>
</dbReference>
<dbReference type="SUPFAM" id="SSF52317">
    <property type="entry name" value="Class I glutamine amidotransferase-like"/>
    <property type="match status" value="1"/>
</dbReference>
<evidence type="ECO:0000256" key="2">
    <source>
        <dbReference type="ARBA" id="ARBA00023125"/>
    </source>
</evidence>
<evidence type="ECO:0000256" key="3">
    <source>
        <dbReference type="ARBA" id="ARBA00023163"/>
    </source>
</evidence>
<dbReference type="SMART" id="SM00342">
    <property type="entry name" value="HTH_ARAC"/>
    <property type="match status" value="1"/>
</dbReference>
<dbReference type="SUPFAM" id="SSF46689">
    <property type="entry name" value="Homeodomain-like"/>
    <property type="match status" value="2"/>
</dbReference>
<gene>
    <name evidence="6" type="ORF">MJO58_05440</name>
</gene>
<reference evidence="6" key="1">
    <citation type="submission" date="2022-08" db="EMBL/GenBank/DDBJ databases">
        <title>Complete genome sequence of 14 non-tuberculosis mycobacteria type-strains.</title>
        <authorList>
            <person name="Igarashi Y."/>
            <person name="Osugi A."/>
            <person name="Mitarai S."/>
        </authorList>
    </citation>
    <scope>NUCLEOTIDE SEQUENCE</scope>
    <source>
        <strain evidence="6">ATCC 51985</strain>
    </source>
</reference>
<evidence type="ECO:0000256" key="1">
    <source>
        <dbReference type="ARBA" id="ARBA00023015"/>
    </source>
</evidence>
<keyword evidence="4" id="KW-0812">Transmembrane</keyword>
<keyword evidence="4" id="KW-0472">Membrane</keyword>
<proteinExistence type="predicted"/>
<dbReference type="InterPro" id="IPR018062">
    <property type="entry name" value="HTH_AraC-typ_CS"/>
</dbReference>
<keyword evidence="7" id="KW-1185">Reference proteome</keyword>
<evidence type="ECO:0000256" key="4">
    <source>
        <dbReference type="SAM" id="Phobius"/>
    </source>
</evidence>
<sequence length="339" mass="37096">MPRSTTNVAVLMFSGASLFEMSVPISVFGMDRSDSGAPKFSLLPIAADRRPVISTGGVKIRAEYGLRDLDTAGIVIVPTWHETDHEADEAQLERTVEAIRNAHADGAIVVGLCMGTFALAAAGLLHGRRAVTHWRHTAELAARYPTVRVDPAVLYVDDGDVVTSAGGTAGLDACLHIVARFWGVKAATAIADRMASPPQRSGAQTQLIPDAILAGGDRARLSEIMEYVVRNLDRQLDIDDLATQFDLSRRTFDRRFREATGLSPVQWVLHQRVFRAQHLLEETDLTVDAIAHHIGLSNAVSLRPVFRRVVGLSPQAYRSGFRSRTRDDRSQSLRREGAD</sequence>
<dbReference type="Pfam" id="PF01965">
    <property type="entry name" value="DJ-1_PfpI"/>
    <property type="match status" value="1"/>
</dbReference>
<dbReference type="PROSITE" id="PS00041">
    <property type="entry name" value="HTH_ARAC_FAMILY_1"/>
    <property type="match status" value="1"/>
</dbReference>
<dbReference type="InterPro" id="IPR052158">
    <property type="entry name" value="INH-QAR"/>
</dbReference>
<organism evidence="6 7">
    <name type="scientific">Mycobacterium lentiflavum</name>
    <dbReference type="NCBI Taxonomy" id="141349"/>
    <lineage>
        <taxon>Bacteria</taxon>
        <taxon>Bacillati</taxon>
        <taxon>Actinomycetota</taxon>
        <taxon>Actinomycetes</taxon>
        <taxon>Mycobacteriales</taxon>
        <taxon>Mycobacteriaceae</taxon>
        <taxon>Mycobacterium</taxon>
        <taxon>Mycobacterium simiae complex</taxon>
    </lineage>
</organism>
<feature type="transmembrane region" description="Helical" evidence="4">
    <location>
        <begin position="106"/>
        <end position="125"/>
    </location>
</feature>
<keyword evidence="4" id="KW-1133">Transmembrane helix</keyword>
<dbReference type="RefSeq" id="WP_239722218.1">
    <property type="nucleotide sequence ID" value="NZ_CP092423.2"/>
</dbReference>
<dbReference type="PROSITE" id="PS01124">
    <property type="entry name" value="HTH_ARAC_FAMILY_2"/>
    <property type="match status" value="1"/>
</dbReference>
<name>A0ABY3V0G8_MYCLN</name>
<dbReference type="CDD" id="cd03137">
    <property type="entry name" value="GATase1_AraC_1"/>
    <property type="match status" value="1"/>
</dbReference>
<dbReference type="InterPro" id="IPR002818">
    <property type="entry name" value="DJ-1/PfpI"/>
</dbReference>
<dbReference type="Gene3D" id="3.40.50.880">
    <property type="match status" value="1"/>
</dbReference>
<dbReference type="PANTHER" id="PTHR43130:SF3">
    <property type="entry name" value="HTH-TYPE TRANSCRIPTIONAL REGULATOR RV1931C"/>
    <property type="match status" value="1"/>
</dbReference>